<evidence type="ECO:0000313" key="1">
    <source>
        <dbReference type="EMBL" id="RRD91452.1"/>
    </source>
</evidence>
<reference evidence="1 2" key="1">
    <citation type="submission" date="2018-11" db="EMBL/GenBank/DDBJ databases">
        <title>Genomes From Bacteria Associated with the Canine Oral Cavity: a Test Case for Automated Genome-Based Taxonomic Assignment.</title>
        <authorList>
            <person name="Coil D.A."/>
            <person name="Jospin G."/>
            <person name="Darling A.E."/>
            <person name="Wallis C."/>
            <person name="Davis I.J."/>
            <person name="Harris S."/>
            <person name="Eisen J.A."/>
            <person name="Holcombe L.J."/>
            <person name="O'Flynn C."/>
        </authorList>
    </citation>
    <scope>NUCLEOTIDE SEQUENCE [LARGE SCALE GENOMIC DNA]</scope>
    <source>
        <strain evidence="1 2">OH1047_COT-310</strain>
    </source>
</reference>
<organism evidence="1 2">
    <name type="scientific">Prevotella heparinolytica</name>
    <dbReference type="NCBI Taxonomy" id="28113"/>
    <lineage>
        <taxon>Bacteria</taxon>
        <taxon>Pseudomonadati</taxon>
        <taxon>Bacteroidota</taxon>
        <taxon>Bacteroidia</taxon>
        <taxon>Bacteroidales</taxon>
        <taxon>Bacteroidaceae</taxon>
        <taxon>Bacteroides</taxon>
    </lineage>
</organism>
<dbReference type="Proteomes" id="UP000279562">
    <property type="component" value="Unassembled WGS sequence"/>
</dbReference>
<evidence type="ECO:0000313" key="2">
    <source>
        <dbReference type="Proteomes" id="UP000279562"/>
    </source>
</evidence>
<gene>
    <name evidence="1" type="ORF">EII33_06980</name>
</gene>
<accession>A0A3P2A7I2</accession>
<comment type="caution">
    <text evidence="1">The sequence shown here is derived from an EMBL/GenBank/DDBJ whole genome shotgun (WGS) entry which is preliminary data.</text>
</comment>
<dbReference type="EMBL" id="RQYF01000024">
    <property type="protein sequence ID" value="RRD91452.1"/>
    <property type="molecule type" value="Genomic_DNA"/>
</dbReference>
<proteinExistence type="predicted"/>
<name>A0A3P2A7I2_9BACE</name>
<keyword evidence="2" id="KW-1185">Reference proteome</keyword>
<dbReference type="AlphaFoldDB" id="A0A3P2A7I2"/>
<protein>
    <submittedName>
        <fullName evidence="1">Uncharacterized protein</fullName>
    </submittedName>
</protein>
<dbReference type="RefSeq" id="WP_125239081.1">
    <property type="nucleotide sequence ID" value="NZ_RQYF01000024.1"/>
</dbReference>
<sequence length="164" mass="18788">MLRIEGKQIEAIDLDYLKREPDVIINALNFELYSGLSIKQSIIDRLDLPAFLFHSEVVIRDCIIKEVQLSYCWFINGLEFTNNTILQEATFEAGGHNKKPFIMKENIFHGFLNFFDCQFGDTVYFSNNTLLEGCNLLGNKGEGYETLFDNGIIQNGNTGRLDME</sequence>